<gene>
    <name evidence="2" type="ORF">BB559_003227</name>
</gene>
<reference evidence="2 3" key="1">
    <citation type="journal article" date="2018" name="MBio">
        <title>Comparative Genomics Reveals the Core Gene Toolbox for the Fungus-Insect Symbiosis.</title>
        <authorList>
            <person name="Wang Y."/>
            <person name="Stata M."/>
            <person name="Wang W."/>
            <person name="Stajich J.E."/>
            <person name="White M.M."/>
            <person name="Moncalvo J.M."/>
        </authorList>
    </citation>
    <scope>NUCLEOTIDE SEQUENCE [LARGE SCALE GENOMIC DNA]</scope>
    <source>
        <strain evidence="2 3">AUS-77-4</strain>
    </source>
</reference>
<feature type="domain" description="LYR motif-containing protein Cup1-like N-terminal" evidence="1">
    <location>
        <begin position="166"/>
        <end position="229"/>
    </location>
</feature>
<sequence>MQNQNYEQSTQPLLTNDAQHQFNWVLATDGQIPMNAVQGGIERDGKPLFIAKGVYKNGLHPGKAGPHLKQGFCLSYGGKEVLLRQYYVLCGDSSKLRWVEQDGLLNIQSFHPVEAGYEESGEPLFVAKTTFQGSQQLGKIGQHLKLGMNFPYDGKEKFAKKNISRSRLDTDFNYGEMKRTNTRSTKSFKLGNRQYLGNLKDANDGKLAQILKVLRLGYGRTGKLKYKILFDQTEFVHGEKLPTDISELKSSHPVLYALLKNQFGSDVIKVKVPTHRTFLKRNVKNIQQKNYEKLINNLNPHLPLPLIKVLEARAKFGLINDLYIPKTTASKMNIPDKDRFDKLVQFSFPSTKETIDINSLMLNNIDSNENDSTLNPISYKFLPKTLDFLKTYFDIDADKSDGFHQSLVGHNDPPIYGINKSTERFQKKYVKMPKNRTVRRAYMYILNSCPFILFYNTLPNNTKVYSLKKSITEFEALPKGINDSPENKGIMVCYSIWRLHQRPVKASIIDQGKEYLNAKK</sequence>
<dbReference type="Pfam" id="PF11901">
    <property type="entry name" value="DM9"/>
    <property type="match status" value="1"/>
</dbReference>
<dbReference type="PANTHER" id="PTHR31649">
    <property type="entry name" value="AGAP009604-PA"/>
    <property type="match status" value="1"/>
</dbReference>
<dbReference type="OrthoDB" id="2142040at2759"/>
<dbReference type="Proteomes" id="UP000245699">
    <property type="component" value="Unassembled WGS sequence"/>
</dbReference>
<organism evidence="2 3">
    <name type="scientific">Furculomyces boomerangus</name>
    <dbReference type="NCBI Taxonomy" id="61424"/>
    <lineage>
        <taxon>Eukaryota</taxon>
        <taxon>Fungi</taxon>
        <taxon>Fungi incertae sedis</taxon>
        <taxon>Zoopagomycota</taxon>
        <taxon>Kickxellomycotina</taxon>
        <taxon>Harpellomycetes</taxon>
        <taxon>Harpellales</taxon>
        <taxon>Harpellaceae</taxon>
        <taxon>Furculomyces</taxon>
    </lineage>
</organism>
<dbReference type="SMART" id="SM00696">
    <property type="entry name" value="DM9"/>
    <property type="match status" value="1"/>
</dbReference>
<evidence type="ECO:0000313" key="3">
    <source>
        <dbReference type="Proteomes" id="UP000245699"/>
    </source>
</evidence>
<accession>A0A2T9YMT3</accession>
<protein>
    <recommendedName>
        <fullName evidence="1">LYR motif-containing protein Cup1-like N-terminal domain-containing protein</fullName>
    </recommendedName>
</protein>
<dbReference type="EMBL" id="MBFT01000313">
    <property type="protein sequence ID" value="PVU93619.1"/>
    <property type="molecule type" value="Genomic_DNA"/>
</dbReference>
<dbReference type="PANTHER" id="PTHR31649:SF1">
    <property type="entry name" value="FARNESOIC ACID O-METHYL TRANSFERASE DOMAIN-CONTAINING PROTEIN"/>
    <property type="match status" value="1"/>
</dbReference>
<dbReference type="Pfam" id="PF20263">
    <property type="entry name" value="LYRM2-like"/>
    <property type="match status" value="1"/>
</dbReference>
<dbReference type="InterPro" id="IPR006616">
    <property type="entry name" value="DM9_repeat"/>
</dbReference>
<comment type="caution">
    <text evidence="2">The sequence shown here is derived from an EMBL/GenBank/DDBJ whole genome shotgun (WGS) entry which is preliminary data.</text>
</comment>
<evidence type="ECO:0000259" key="1">
    <source>
        <dbReference type="Pfam" id="PF20263"/>
    </source>
</evidence>
<proteinExistence type="predicted"/>
<evidence type="ECO:0000313" key="2">
    <source>
        <dbReference type="EMBL" id="PVU93619.1"/>
    </source>
</evidence>
<keyword evidence="3" id="KW-1185">Reference proteome</keyword>
<dbReference type="STRING" id="61424.A0A2T9YMT3"/>
<dbReference type="AlphaFoldDB" id="A0A2T9YMT3"/>
<name>A0A2T9YMT3_9FUNG</name>
<dbReference type="InterPro" id="IPR046896">
    <property type="entry name" value="Cup1-like_N"/>
</dbReference>